<dbReference type="Proteomes" id="UP001243717">
    <property type="component" value="Unassembled WGS sequence"/>
</dbReference>
<proteinExistence type="predicted"/>
<organism evidence="1 2">
    <name type="scientific">Thalassobacterium sedimentorum</name>
    <dbReference type="NCBI Taxonomy" id="3041258"/>
    <lineage>
        <taxon>Bacteria</taxon>
        <taxon>Pseudomonadati</taxon>
        <taxon>Verrucomicrobiota</taxon>
        <taxon>Opitutia</taxon>
        <taxon>Puniceicoccales</taxon>
        <taxon>Coraliomargaritaceae</taxon>
        <taxon>Thalassobacterium</taxon>
    </lineage>
</organism>
<evidence type="ECO:0000313" key="1">
    <source>
        <dbReference type="EMBL" id="MDQ8193654.1"/>
    </source>
</evidence>
<evidence type="ECO:0008006" key="3">
    <source>
        <dbReference type="Google" id="ProtNLM"/>
    </source>
</evidence>
<dbReference type="RefSeq" id="WP_308984137.1">
    <property type="nucleotide sequence ID" value="NZ_JARXIC010000005.1"/>
</dbReference>
<dbReference type="EMBL" id="JARXIC010000005">
    <property type="protein sequence ID" value="MDQ8193654.1"/>
    <property type="molecule type" value="Genomic_DNA"/>
</dbReference>
<accession>A0ABU1AGE3</accession>
<name>A0ABU1AGE3_9BACT</name>
<protein>
    <recommendedName>
        <fullName evidence="3">HNH endonuclease</fullName>
    </recommendedName>
</protein>
<evidence type="ECO:0000313" key="2">
    <source>
        <dbReference type="Proteomes" id="UP001243717"/>
    </source>
</evidence>
<dbReference type="Gene3D" id="1.10.30.50">
    <property type="match status" value="1"/>
</dbReference>
<sequence length="172" mass="20044">MPALPVREFNIQFNATSKVLQKFVAKKANNNTQWWHTGPIMCPQEDWLFIFKSLNYHCVYCLKALDSSTEELITAKLDHIIPPMHFTQDDSPDHEQNLVPCCCLCAAIKQGITIDIRSDRLHLWSTRKAYLARLREIIKEIKDQVKVDTMQYVDASIHYPWDDSPEYADFVD</sequence>
<comment type="caution">
    <text evidence="1">The sequence shown here is derived from an EMBL/GenBank/DDBJ whole genome shotgun (WGS) entry which is preliminary data.</text>
</comment>
<gene>
    <name evidence="1" type="ORF">QEH59_04425</name>
</gene>
<keyword evidence="2" id="KW-1185">Reference proteome</keyword>
<reference evidence="1 2" key="1">
    <citation type="submission" date="2023-04" db="EMBL/GenBank/DDBJ databases">
        <title>A novel bacteria isolated from coastal sediment.</title>
        <authorList>
            <person name="Liu X.-J."/>
            <person name="Du Z.-J."/>
        </authorList>
    </citation>
    <scope>NUCLEOTIDE SEQUENCE [LARGE SCALE GENOMIC DNA]</scope>
    <source>
        <strain evidence="1 2">SDUM461004</strain>
    </source>
</reference>